<organism evidence="4">
    <name type="scientific">Lygus hesperus</name>
    <name type="common">Western plant bug</name>
    <dbReference type="NCBI Taxonomy" id="30085"/>
    <lineage>
        <taxon>Eukaryota</taxon>
        <taxon>Metazoa</taxon>
        <taxon>Ecdysozoa</taxon>
        <taxon>Arthropoda</taxon>
        <taxon>Hexapoda</taxon>
        <taxon>Insecta</taxon>
        <taxon>Pterygota</taxon>
        <taxon>Neoptera</taxon>
        <taxon>Paraneoptera</taxon>
        <taxon>Hemiptera</taxon>
        <taxon>Heteroptera</taxon>
        <taxon>Panheteroptera</taxon>
        <taxon>Cimicomorpha</taxon>
        <taxon>Miridae</taxon>
        <taxon>Mirini</taxon>
        <taxon>Lygus</taxon>
    </lineage>
</organism>
<proteinExistence type="predicted"/>
<dbReference type="SUPFAM" id="SSF46689">
    <property type="entry name" value="Homeodomain-like"/>
    <property type="match status" value="2"/>
</dbReference>
<dbReference type="Pfam" id="PF03221">
    <property type="entry name" value="HTH_Tnp_Tc5"/>
    <property type="match status" value="1"/>
</dbReference>
<protein>
    <submittedName>
        <fullName evidence="4">Tigger transposable element-derived protein 6</fullName>
    </submittedName>
</protein>
<evidence type="ECO:0000313" key="4">
    <source>
        <dbReference type="EMBL" id="JAQ02334.1"/>
    </source>
</evidence>
<dbReference type="GO" id="GO:0005634">
    <property type="term" value="C:nucleus"/>
    <property type="evidence" value="ECO:0007669"/>
    <property type="project" value="UniProtKB-SubCell"/>
</dbReference>
<keyword evidence="2" id="KW-0238">DNA-binding</keyword>
<dbReference type="Gene3D" id="1.10.10.60">
    <property type="entry name" value="Homeodomain-like"/>
    <property type="match status" value="2"/>
</dbReference>
<reference evidence="4" key="1">
    <citation type="journal article" date="2016" name="Gigascience">
        <title>De novo construction of an expanded transcriptome assembly for the western tarnished plant bug, Lygus hesperus.</title>
        <authorList>
            <person name="Tassone E.E."/>
            <person name="Geib S.M."/>
            <person name="Hall B."/>
            <person name="Fabrick J.A."/>
            <person name="Brent C.S."/>
            <person name="Hull J.J."/>
        </authorList>
    </citation>
    <scope>NUCLEOTIDE SEQUENCE</scope>
</reference>
<feature type="domain" description="HTH CENPB-type" evidence="3">
    <location>
        <begin position="60"/>
        <end position="130"/>
    </location>
</feature>
<sequence length="497" mass="56795">MSGKRKVLSYQLKRQIIEEMSNGTKNIQVCKKFGIPSSTVSTLWRDRQRIMEELEDVSPFCKRARKSTKDDLDNALMAWVKTDGQKVVLSGKVLKVQAERIAADLGHVDFNCSQGWLHRFRTRHNISYGKSKSDCSAKQESEWLKTTWNDALRRAYADEDVYAAHEVGLFFDTTPEMMSNEIMEEKCFEGQLAEGRLTAMLCCNMTGTDKRPLAVVGSSHVPSFSGYFEGMSITYTHNTQSWMTREIFEKEMFTWDEELRQANRNILVLVNGCSAHVRLTALENIRLCFLPKDASGLQPIERGISQYFRRSYRRQLLVKILDDLEAGMSQKVTLVEALVLAHEAWRLVDCEVIKRAFANLRSSEDTPDTSQTPEPPYERLSEWLQERRNGLQLENLDVFESFDEGLSTCIPDVGLITCVPDVPPAPSEDLTVKEECRTPEELQLEPEQDYLTTVDDAKEALKTLACFFEQHSKKDETLLALDVLNRNIDDVTRSLQS</sequence>
<dbReference type="AlphaFoldDB" id="A0A146L1A3"/>
<dbReference type="EMBL" id="GDHC01016295">
    <property type="protein sequence ID" value="JAQ02334.1"/>
    <property type="molecule type" value="Transcribed_RNA"/>
</dbReference>
<evidence type="ECO:0000256" key="1">
    <source>
        <dbReference type="ARBA" id="ARBA00004123"/>
    </source>
</evidence>
<dbReference type="InterPro" id="IPR009057">
    <property type="entry name" value="Homeodomain-like_sf"/>
</dbReference>
<evidence type="ECO:0000256" key="2">
    <source>
        <dbReference type="ARBA" id="ARBA00023125"/>
    </source>
</evidence>
<dbReference type="PROSITE" id="PS51253">
    <property type="entry name" value="HTH_CENPB"/>
    <property type="match status" value="1"/>
</dbReference>
<dbReference type="GO" id="GO:0003677">
    <property type="term" value="F:DNA binding"/>
    <property type="evidence" value="ECO:0007669"/>
    <property type="project" value="UniProtKB-KW"/>
</dbReference>
<gene>
    <name evidence="4" type="primary">TIGD6_5</name>
    <name evidence="4" type="ORF">g.68131</name>
</gene>
<accession>A0A146L1A3</accession>
<dbReference type="PANTHER" id="PTHR19303">
    <property type="entry name" value="TRANSPOSON"/>
    <property type="match status" value="1"/>
</dbReference>
<comment type="subcellular location">
    <subcellularLocation>
        <location evidence="1">Nucleus</location>
    </subcellularLocation>
</comment>
<evidence type="ECO:0000259" key="3">
    <source>
        <dbReference type="PROSITE" id="PS51253"/>
    </source>
</evidence>
<dbReference type="PANTHER" id="PTHR19303:SF73">
    <property type="entry name" value="PROTEIN PDC2"/>
    <property type="match status" value="1"/>
</dbReference>
<dbReference type="SMART" id="SM00674">
    <property type="entry name" value="CENPB"/>
    <property type="match status" value="1"/>
</dbReference>
<dbReference type="Pfam" id="PF03184">
    <property type="entry name" value="DDE_1"/>
    <property type="match status" value="1"/>
</dbReference>
<dbReference type="InterPro" id="IPR050863">
    <property type="entry name" value="CenT-Element_Derived"/>
</dbReference>
<dbReference type="InterPro" id="IPR006600">
    <property type="entry name" value="HTH_CenpB_DNA-bd_dom"/>
</dbReference>
<name>A0A146L1A3_LYGHE</name>
<dbReference type="InterPro" id="IPR004875">
    <property type="entry name" value="DDE_SF_endonuclease_dom"/>
</dbReference>